<dbReference type="Gene3D" id="2.70.70.10">
    <property type="entry name" value="Glucose Permease (Domain IIA)"/>
    <property type="match status" value="1"/>
</dbReference>
<feature type="transmembrane region" description="Helical" evidence="1">
    <location>
        <begin position="102"/>
        <end position="121"/>
    </location>
</feature>
<proteinExistence type="predicted"/>
<dbReference type="PANTHER" id="PTHR21666">
    <property type="entry name" value="PEPTIDASE-RELATED"/>
    <property type="match status" value="1"/>
</dbReference>
<dbReference type="InterPro" id="IPR050570">
    <property type="entry name" value="Cell_wall_metabolism_enzyme"/>
</dbReference>
<accession>A0AAD4AFC1</accession>
<protein>
    <recommendedName>
        <fullName evidence="2">M23ase beta-sheet core domain-containing protein</fullName>
    </recommendedName>
</protein>
<reference evidence="3" key="1">
    <citation type="journal article" date="2012" name="J. Bacteriol.">
        <title>Genome sequences of type strains of seven species of the marine bacterium Pseudoalteromonas.</title>
        <authorList>
            <person name="Xie B.B."/>
            <person name="Shu Y.L."/>
            <person name="Qin Q.L."/>
            <person name="Rong J.C."/>
            <person name="Zhang X.Y."/>
            <person name="Chen X.L."/>
            <person name="Shi M."/>
            <person name="He H.L."/>
            <person name="Zhou B.C."/>
            <person name="Zhang Y.Z."/>
        </authorList>
    </citation>
    <scope>NUCLEOTIDE SEQUENCE</scope>
    <source>
        <strain evidence="3">DSM 8771</strain>
    </source>
</reference>
<feature type="domain" description="M23ase beta-sheet core" evidence="2">
    <location>
        <begin position="218"/>
        <end position="307"/>
    </location>
</feature>
<dbReference type="RefSeq" id="WP_010367478.1">
    <property type="nucleotide sequence ID" value="NZ_AHBZ03000027.1"/>
</dbReference>
<dbReference type="AlphaFoldDB" id="A0AAD4AFC1"/>
<feature type="transmembrane region" description="Helical" evidence="1">
    <location>
        <begin position="68"/>
        <end position="90"/>
    </location>
</feature>
<evidence type="ECO:0000313" key="3">
    <source>
        <dbReference type="EMBL" id="KAF7764905.1"/>
    </source>
</evidence>
<gene>
    <name evidence="3" type="ORF">PCIT_b1004</name>
</gene>
<dbReference type="GO" id="GO:0004222">
    <property type="term" value="F:metalloendopeptidase activity"/>
    <property type="evidence" value="ECO:0007669"/>
    <property type="project" value="TreeGrafter"/>
</dbReference>
<dbReference type="Pfam" id="PF01551">
    <property type="entry name" value="Peptidase_M23"/>
    <property type="match status" value="1"/>
</dbReference>
<dbReference type="InterPro" id="IPR016047">
    <property type="entry name" value="M23ase_b-sheet_dom"/>
</dbReference>
<keyword evidence="1" id="KW-0812">Transmembrane</keyword>
<feature type="transmembrane region" description="Helical" evidence="1">
    <location>
        <begin position="31"/>
        <end position="48"/>
    </location>
</feature>
<reference evidence="3" key="2">
    <citation type="submission" date="2015-03" db="EMBL/GenBank/DDBJ databases">
        <title>Genome sequence of Pseudoalteromonas citrea.</title>
        <authorList>
            <person name="Xie B.-B."/>
            <person name="Rong J.-C."/>
            <person name="Qin Q.-L."/>
            <person name="Zhang Y.-Z."/>
        </authorList>
    </citation>
    <scope>NUCLEOTIDE SEQUENCE</scope>
    <source>
        <strain evidence="3">DSM 8771</strain>
    </source>
</reference>
<keyword evidence="1" id="KW-1133">Transmembrane helix</keyword>
<keyword evidence="1" id="KW-0472">Membrane</keyword>
<dbReference type="InterPro" id="IPR011055">
    <property type="entry name" value="Dup_hybrid_motif"/>
</dbReference>
<dbReference type="SUPFAM" id="SSF51261">
    <property type="entry name" value="Duplicated hybrid motif"/>
    <property type="match status" value="1"/>
</dbReference>
<dbReference type="Proteomes" id="UP000016487">
    <property type="component" value="Unassembled WGS sequence"/>
</dbReference>
<evidence type="ECO:0000256" key="1">
    <source>
        <dbReference type="SAM" id="Phobius"/>
    </source>
</evidence>
<dbReference type="EMBL" id="AHBZ03000027">
    <property type="protein sequence ID" value="KAF7764905.1"/>
    <property type="molecule type" value="Genomic_DNA"/>
</dbReference>
<dbReference type="CDD" id="cd12797">
    <property type="entry name" value="M23_peptidase"/>
    <property type="match status" value="1"/>
</dbReference>
<organism evidence="3 4">
    <name type="scientific">Pseudoalteromonas citrea</name>
    <dbReference type="NCBI Taxonomy" id="43655"/>
    <lineage>
        <taxon>Bacteria</taxon>
        <taxon>Pseudomonadati</taxon>
        <taxon>Pseudomonadota</taxon>
        <taxon>Gammaproteobacteria</taxon>
        <taxon>Alteromonadales</taxon>
        <taxon>Pseudoalteromonadaceae</taxon>
        <taxon>Pseudoalteromonas</taxon>
    </lineage>
</organism>
<comment type="caution">
    <text evidence="3">The sequence shown here is derived from an EMBL/GenBank/DDBJ whole genome shotgun (WGS) entry which is preliminary data.</text>
</comment>
<evidence type="ECO:0000313" key="4">
    <source>
        <dbReference type="Proteomes" id="UP000016487"/>
    </source>
</evidence>
<dbReference type="PANTHER" id="PTHR21666:SF270">
    <property type="entry name" value="MUREIN HYDROLASE ACTIVATOR ENVC"/>
    <property type="match status" value="1"/>
</dbReference>
<feature type="transmembrane region" description="Helical" evidence="1">
    <location>
        <begin position="5"/>
        <end position="24"/>
    </location>
</feature>
<evidence type="ECO:0000259" key="2">
    <source>
        <dbReference type="Pfam" id="PF01551"/>
    </source>
</evidence>
<name>A0AAD4AFC1_9GAMM</name>
<sequence>MWIEIILMCLLTAIFCFSHLIGILYNALNGYLILSFIGMTALTLFKLFTHQFGFEYWANNLIHLGLLYWLDCAIKVTYFTLIFIYIWLRLPGHSFSTQQRKVIKSLMVTLPLSVAILMCLPSKAVNWPQLTFMSIFSLFLVTELLRYQRVFFDHAVTLLSPFKQDAIVLQGGASSLFNHHFNIAQQRWALDIELFEGDVSTSNTNKNKPDDFHSFAKPLFAPISGEVVALATDHTDMPLGQSDLDNLAGNYVIIKHGDKYVMLSHLKQHSCQLQHGDSVFEGKTLIGECGNSGNSTHPHLHIQVQNHANFEQVTQTYPIYFKTQASTATFKRVNDIITG</sequence>